<keyword evidence="4" id="KW-1133">Transmembrane helix</keyword>
<dbReference type="PANTHER" id="PTHR43243">
    <property type="entry name" value="INNER MEMBRANE TRANSPORTER YGJI-RELATED"/>
    <property type="match status" value="1"/>
</dbReference>
<proteinExistence type="inferred from homology"/>
<dbReference type="ExpressionAtlas" id="A5AI01">
    <property type="expression patterns" value="baseline and differential"/>
</dbReference>
<reference evidence="6" key="1">
    <citation type="journal article" date="2007" name="PLoS ONE">
        <title>The first genome sequence of an elite grapevine cultivar (Pinot noir Vitis vinifera L.): coping with a highly heterozygous genome.</title>
        <authorList>
            <person name="Velasco R."/>
            <person name="Zharkikh A."/>
            <person name="Troggio M."/>
            <person name="Cartwright D.A."/>
            <person name="Cestaro A."/>
            <person name="Pruss D."/>
            <person name="Pindo M."/>
            <person name="FitzGerald L.M."/>
            <person name="Vezzulli S."/>
            <person name="Reid J."/>
            <person name="Malacarne G."/>
            <person name="Iliev D."/>
            <person name="Coppola G."/>
            <person name="Wardell B."/>
            <person name="Micheletti D."/>
            <person name="Macalma T."/>
            <person name="Facci M."/>
            <person name="Mitchell J.T."/>
            <person name="Perazzolli M."/>
            <person name="Eldredge G."/>
            <person name="Gatto P."/>
            <person name="Oyzerski R."/>
            <person name="Moretto M."/>
            <person name="Gutin N."/>
            <person name="Stefanini M."/>
            <person name="Chen Y."/>
            <person name="Segala C."/>
            <person name="Davenport C."/>
            <person name="Dematte L."/>
            <person name="Mraz A."/>
            <person name="Battilana J."/>
            <person name="Stormo K."/>
            <person name="Costa F."/>
            <person name="Tao Q."/>
            <person name="Si-Ammour A."/>
            <person name="Harkins T."/>
            <person name="Lackey A."/>
            <person name="Perbost C."/>
            <person name="Taillon B."/>
            <person name="Stella A."/>
            <person name="Solovyev V."/>
            <person name="Fawcett J.A."/>
            <person name="Sterck L."/>
            <person name="Vandepoele K."/>
            <person name="Grando S.M."/>
            <person name="Toppo S."/>
            <person name="Moser C."/>
            <person name="Lanchbury J."/>
            <person name="Bogden R."/>
            <person name="Skolnick M."/>
            <person name="Sgaramella V."/>
            <person name="Bhatnagar S.K."/>
            <person name="Fontana P."/>
            <person name="Gutin A."/>
            <person name="Van de Peer Y."/>
            <person name="Salamini F."/>
            <person name="Viola R."/>
        </authorList>
    </citation>
    <scope>NUCLEOTIDE SEQUENCE</scope>
</reference>
<feature type="compositionally biased region" description="Basic and acidic residues" evidence="3">
    <location>
        <begin position="19"/>
        <end position="29"/>
    </location>
</feature>
<organism evidence="6">
    <name type="scientific">Vitis vinifera</name>
    <name type="common">Grape</name>
    <dbReference type="NCBI Taxonomy" id="29760"/>
    <lineage>
        <taxon>Eukaryota</taxon>
        <taxon>Viridiplantae</taxon>
        <taxon>Streptophyta</taxon>
        <taxon>Embryophyta</taxon>
        <taxon>Tracheophyta</taxon>
        <taxon>Spermatophyta</taxon>
        <taxon>Magnoliopsida</taxon>
        <taxon>eudicotyledons</taxon>
        <taxon>Gunneridae</taxon>
        <taxon>Pentapetalae</taxon>
        <taxon>rosids</taxon>
        <taxon>Vitales</taxon>
        <taxon>Vitaceae</taxon>
        <taxon>Viteae</taxon>
        <taxon>Vitis</taxon>
    </lineage>
</organism>
<gene>
    <name evidence="6" type="ORF">VITISV_035989</name>
</gene>
<evidence type="ECO:0000256" key="3">
    <source>
        <dbReference type="SAM" id="MobiDB-lite"/>
    </source>
</evidence>
<dbReference type="PANTHER" id="PTHR43243:SF4">
    <property type="entry name" value="CATIONIC AMINO ACID TRANSPORTER 4"/>
    <property type="match status" value="1"/>
</dbReference>
<dbReference type="SUPFAM" id="SSF82199">
    <property type="entry name" value="SET domain"/>
    <property type="match status" value="1"/>
</dbReference>
<accession>A5AI01</accession>
<evidence type="ECO:0000259" key="5">
    <source>
        <dbReference type="Pfam" id="PF13906"/>
    </source>
</evidence>
<evidence type="ECO:0000313" key="6">
    <source>
        <dbReference type="EMBL" id="CAN75702.1"/>
    </source>
</evidence>
<feature type="transmembrane region" description="Helical" evidence="4">
    <location>
        <begin position="117"/>
        <end position="135"/>
    </location>
</feature>
<dbReference type="AlphaFoldDB" id="A5AI01"/>
<dbReference type="InterPro" id="IPR046341">
    <property type="entry name" value="SET_dom_sf"/>
</dbReference>
<feature type="transmembrane region" description="Helical" evidence="4">
    <location>
        <begin position="90"/>
        <end position="111"/>
    </location>
</feature>
<comment type="similarity">
    <text evidence="1">Belongs to the amino acid-polyamine-organocation (APC) superfamily. Cationic amino acid transporter (CAT) (TC 2.A.3.3) family.</text>
</comment>
<dbReference type="Pfam" id="PF13906">
    <property type="entry name" value="AA_permease_C"/>
    <property type="match status" value="1"/>
</dbReference>
<evidence type="ECO:0000256" key="1">
    <source>
        <dbReference type="ARBA" id="ARBA00008572"/>
    </source>
</evidence>
<sequence>MDARIGKETGSEFSSYGSKSERVGRKSVETHVGWTVEEKNEKPASPGPPPIRVSITEMAGRGVFATRRMGSGDLIHTAKLLITHPSLSSFICPFVPLLPIACILINVYLLVNLGSATWTRVSIWLVMGTLVYGFYGRRHSSLQDAIYVPAADVDEIYGSFSHCSDGLGVVILAVCISNSEFASCSGWWSLPECRISDHPWHEDTAFSCTATKLNTVAPLGTHS</sequence>
<evidence type="ECO:0000256" key="2">
    <source>
        <dbReference type="ARBA" id="ARBA00022448"/>
    </source>
</evidence>
<keyword evidence="4" id="KW-0472">Membrane</keyword>
<evidence type="ECO:0000256" key="4">
    <source>
        <dbReference type="SAM" id="Phobius"/>
    </source>
</evidence>
<keyword evidence="2" id="KW-0813">Transport</keyword>
<feature type="domain" description="Cationic amino acid transporter C-terminal" evidence="5">
    <location>
        <begin position="90"/>
        <end position="140"/>
    </location>
</feature>
<protein>
    <recommendedName>
        <fullName evidence="5">Cationic amino acid transporter C-terminal domain-containing protein</fullName>
    </recommendedName>
</protein>
<feature type="region of interest" description="Disordered" evidence="3">
    <location>
        <begin position="1"/>
        <end position="50"/>
    </location>
</feature>
<name>A5AI01_VITVI</name>
<feature type="compositionally biased region" description="Basic and acidic residues" evidence="3">
    <location>
        <begin position="1"/>
        <end position="10"/>
    </location>
</feature>
<keyword evidence="4" id="KW-0812">Transmembrane</keyword>
<dbReference type="InterPro" id="IPR029485">
    <property type="entry name" value="CAT_C"/>
</dbReference>
<dbReference type="EMBL" id="AM427204">
    <property type="protein sequence ID" value="CAN75702.1"/>
    <property type="molecule type" value="Genomic_DNA"/>
</dbReference>